<dbReference type="Proteomes" id="UP000032180">
    <property type="component" value="Chromosome 8"/>
</dbReference>
<proteinExistence type="predicted"/>
<evidence type="ECO:0000313" key="3">
    <source>
        <dbReference type="Proteomes" id="UP000032180"/>
    </source>
</evidence>
<dbReference type="Gramene" id="LPERR08G09820.2">
    <property type="protein sequence ID" value="LPERR08G09820.2"/>
    <property type="gene ID" value="LPERR08G09820"/>
</dbReference>
<sequence>MAESIGQSRPVPGQGVGKPSRRPVYESQESATSEQRNFAVYGSTVRPIPAPSETHKQAGLLLIRVVQAKMERGQRRLLINLLQYLTAITTPLPNPGSQYKRRAGAS</sequence>
<organism evidence="2 3">
    <name type="scientific">Leersia perrieri</name>
    <dbReference type="NCBI Taxonomy" id="77586"/>
    <lineage>
        <taxon>Eukaryota</taxon>
        <taxon>Viridiplantae</taxon>
        <taxon>Streptophyta</taxon>
        <taxon>Embryophyta</taxon>
        <taxon>Tracheophyta</taxon>
        <taxon>Spermatophyta</taxon>
        <taxon>Magnoliopsida</taxon>
        <taxon>Liliopsida</taxon>
        <taxon>Poales</taxon>
        <taxon>Poaceae</taxon>
        <taxon>BOP clade</taxon>
        <taxon>Oryzoideae</taxon>
        <taxon>Oryzeae</taxon>
        <taxon>Oryzinae</taxon>
        <taxon>Leersia</taxon>
    </lineage>
</organism>
<dbReference type="EnsemblPlants" id="LPERR08G09820.2">
    <property type="protein sequence ID" value="LPERR08G09820.2"/>
    <property type="gene ID" value="LPERR08G09820"/>
</dbReference>
<feature type="region of interest" description="Disordered" evidence="1">
    <location>
        <begin position="1"/>
        <end position="38"/>
    </location>
</feature>
<reference evidence="2 3" key="1">
    <citation type="submission" date="2012-08" db="EMBL/GenBank/DDBJ databases">
        <title>Oryza genome evolution.</title>
        <authorList>
            <person name="Wing R.A."/>
        </authorList>
    </citation>
    <scope>NUCLEOTIDE SEQUENCE</scope>
</reference>
<dbReference type="Gramene" id="LPERR08G09820.1">
    <property type="protein sequence ID" value="LPERR08G09820.1"/>
    <property type="gene ID" value="LPERR08G09820"/>
</dbReference>
<dbReference type="EnsemblPlants" id="LPERR08G09820.1">
    <property type="protein sequence ID" value="LPERR08G09820.1"/>
    <property type="gene ID" value="LPERR08G09820"/>
</dbReference>
<evidence type="ECO:0000313" key="2">
    <source>
        <dbReference type="EnsemblPlants" id="LPERR08G09820.2"/>
    </source>
</evidence>
<protein>
    <submittedName>
        <fullName evidence="2">Uncharacterized protein</fullName>
    </submittedName>
</protein>
<dbReference type="HOGENOM" id="CLU_2227033_0_0_1"/>
<accession>A0A0D9X708</accession>
<reference evidence="2 3" key="2">
    <citation type="submission" date="2013-12" db="EMBL/GenBank/DDBJ databases">
        <authorList>
            <person name="Yu Y."/>
            <person name="Lee S."/>
            <person name="de Baynast K."/>
            <person name="Wissotski M."/>
            <person name="Liu L."/>
            <person name="Talag J."/>
            <person name="Goicoechea J."/>
            <person name="Angelova A."/>
            <person name="Jetty R."/>
            <person name="Kudrna D."/>
            <person name="Golser W."/>
            <person name="Rivera L."/>
            <person name="Zhang J."/>
            <person name="Wing R."/>
        </authorList>
    </citation>
    <scope>NUCLEOTIDE SEQUENCE</scope>
</reference>
<dbReference type="AlphaFoldDB" id="A0A0D9X708"/>
<reference evidence="2" key="3">
    <citation type="submission" date="2015-04" db="UniProtKB">
        <authorList>
            <consortium name="EnsemblPlants"/>
        </authorList>
    </citation>
    <scope>IDENTIFICATION</scope>
</reference>
<evidence type="ECO:0000256" key="1">
    <source>
        <dbReference type="SAM" id="MobiDB-lite"/>
    </source>
</evidence>
<keyword evidence="3" id="KW-1185">Reference proteome</keyword>
<feature type="compositionally biased region" description="Polar residues" evidence="1">
    <location>
        <begin position="27"/>
        <end position="36"/>
    </location>
</feature>
<name>A0A0D9X708_9ORYZ</name>